<dbReference type="AlphaFoldDB" id="A0A6A6U7P0"/>
<dbReference type="EMBL" id="MU004237">
    <property type="protein sequence ID" value="KAF2667646.1"/>
    <property type="molecule type" value="Genomic_DNA"/>
</dbReference>
<feature type="region of interest" description="Disordered" evidence="1">
    <location>
        <begin position="570"/>
        <end position="594"/>
    </location>
</feature>
<sequence length="594" mass="65525">MSSQNYATIQTRHSPLIYLFQKTVLAGSLIVTSVLVFVVFALRRQEWRGSSHFTQTVMDERTAVATTVQFTSHVLGLIQITAICTIIRLSYINSITSKSFSLPRLQFFLAASAQKMSWSLPWALSLLLVLFAAIAILPGILWSGALTPVFVDSNSSPTIHIPSFATNNFSTMWELSQLNPSSTTDPEGSWLTDKGLFAYDPSVLRGQLMNSASSSVDSGATYFHDKLDGTGYAYENRSYGAGSAVGIVPVPGLQTQSISYNETGFQSEVSCIHNSSTRWFLENITPSNSHFALWQAGGQNPDRIAQTGWIYFGYTFQDILGWAPSYNNITRSFYVTIISPATEAADEWGFRVYNNTQCHITFTPRNFNVFANVTGKVISVTPGDEVSWPSYGDTVMNKLREWLWDISYGDSCAGGCQLGRSLNLHVARLQNVTDDLTNSTLLRGVADYITAIVDDTLVSLAAARYISANHTTAVKADVAVASVVFGDMKFIYGIMAFQLLICAIYIFEAIRTRFWRDLPSLDFEDLGSLLIGALRGGMLVSEGSNEINDTVEETNPFSKNNVRLRLQDGTSQYPALVPEGDDIGKKHENESDEE</sequence>
<protein>
    <submittedName>
        <fullName evidence="3">Uncharacterized protein</fullName>
    </submittedName>
</protein>
<keyword evidence="2" id="KW-0812">Transmembrane</keyword>
<feature type="transmembrane region" description="Helical" evidence="2">
    <location>
        <begin position="490"/>
        <end position="507"/>
    </location>
</feature>
<feature type="compositionally biased region" description="Basic and acidic residues" evidence="1">
    <location>
        <begin position="582"/>
        <end position="594"/>
    </location>
</feature>
<dbReference type="OrthoDB" id="529273at2759"/>
<organism evidence="3 4">
    <name type="scientific">Microthyrium microscopicum</name>
    <dbReference type="NCBI Taxonomy" id="703497"/>
    <lineage>
        <taxon>Eukaryota</taxon>
        <taxon>Fungi</taxon>
        <taxon>Dikarya</taxon>
        <taxon>Ascomycota</taxon>
        <taxon>Pezizomycotina</taxon>
        <taxon>Dothideomycetes</taxon>
        <taxon>Dothideomycetes incertae sedis</taxon>
        <taxon>Microthyriales</taxon>
        <taxon>Microthyriaceae</taxon>
        <taxon>Microthyrium</taxon>
    </lineage>
</organism>
<evidence type="ECO:0000313" key="4">
    <source>
        <dbReference type="Proteomes" id="UP000799302"/>
    </source>
</evidence>
<feature type="transmembrane region" description="Helical" evidence="2">
    <location>
        <begin position="122"/>
        <end position="145"/>
    </location>
</feature>
<gene>
    <name evidence="3" type="ORF">BT63DRAFT_297141</name>
</gene>
<evidence type="ECO:0000256" key="2">
    <source>
        <dbReference type="SAM" id="Phobius"/>
    </source>
</evidence>
<feature type="transmembrane region" description="Helical" evidence="2">
    <location>
        <begin position="24"/>
        <end position="42"/>
    </location>
</feature>
<name>A0A6A6U7P0_9PEZI</name>
<keyword evidence="2" id="KW-1133">Transmembrane helix</keyword>
<proteinExistence type="predicted"/>
<evidence type="ECO:0000256" key="1">
    <source>
        <dbReference type="SAM" id="MobiDB-lite"/>
    </source>
</evidence>
<keyword evidence="2" id="KW-0472">Membrane</keyword>
<evidence type="ECO:0000313" key="3">
    <source>
        <dbReference type="EMBL" id="KAF2667646.1"/>
    </source>
</evidence>
<accession>A0A6A6U7P0</accession>
<dbReference type="Proteomes" id="UP000799302">
    <property type="component" value="Unassembled WGS sequence"/>
</dbReference>
<reference evidence="3" key="1">
    <citation type="journal article" date="2020" name="Stud. Mycol.">
        <title>101 Dothideomycetes genomes: a test case for predicting lifestyles and emergence of pathogens.</title>
        <authorList>
            <person name="Haridas S."/>
            <person name="Albert R."/>
            <person name="Binder M."/>
            <person name="Bloem J."/>
            <person name="Labutti K."/>
            <person name="Salamov A."/>
            <person name="Andreopoulos B."/>
            <person name="Baker S."/>
            <person name="Barry K."/>
            <person name="Bills G."/>
            <person name="Bluhm B."/>
            <person name="Cannon C."/>
            <person name="Castanera R."/>
            <person name="Culley D."/>
            <person name="Daum C."/>
            <person name="Ezra D."/>
            <person name="Gonzalez J."/>
            <person name="Henrissat B."/>
            <person name="Kuo A."/>
            <person name="Liang C."/>
            <person name="Lipzen A."/>
            <person name="Lutzoni F."/>
            <person name="Magnuson J."/>
            <person name="Mondo S."/>
            <person name="Nolan M."/>
            <person name="Ohm R."/>
            <person name="Pangilinan J."/>
            <person name="Park H.-J."/>
            <person name="Ramirez L."/>
            <person name="Alfaro M."/>
            <person name="Sun H."/>
            <person name="Tritt A."/>
            <person name="Yoshinaga Y."/>
            <person name="Zwiers L.-H."/>
            <person name="Turgeon B."/>
            <person name="Goodwin S."/>
            <person name="Spatafora J."/>
            <person name="Crous P."/>
            <person name="Grigoriev I."/>
        </authorList>
    </citation>
    <scope>NUCLEOTIDE SEQUENCE</scope>
    <source>
        <strain evidence="3">CBS 115976</strain>
    </source>
</reference>
<keyword evidence="4" id="KW-1185">Reference proteome</keyword>